<dbReference type="Pfam" id="PF02586">
    <property type="entry name" value="SRAP"/>
    <property type="match status" value="1"/>
</dbReference>
<evidence type="ECO:0000256" key="4">
    <source>
        <dbReference type="ARBA" id="ARBA00022801"/>
    </source>
</evidence>
<reference evidence="9 10" key="1">
    <citation type="submission" date="2016-10" db="EMBL/GenBank/DDBJ databases">
        <authorList>
            <person name="de Groot N.N."/>
        </authorList>
    </citation>
    <scope>NUCLEOTIDE SEQUENCE [LARGE SCALE GENOMIC DNA]</scope>
    <source>
        <strain evidence="9 10">DSM 44778</strain>
    </source>
</reference>
<dbReference type="Proteomes" id="UP000199545">
    <property type="component" value="Unassembled WGS sequence"/>
</dbReference>
<keyword evidence="6" id="KW-0238">DNA-binding</keyword>
<dbReference type="RefSeq" id="WP_093231775.1">
    <property type="nucleotide sequence ID" value="NZ_FORR01000043.1"/>
</dbReference>
<dbReference type="Gene3D" id="3.90.1680.10">
    <property type="entry name" value="SOS response associated peptidase-like"/>
    <property type="match status" value="1"/>
</dbReference>
<accession>A0A1I3VDH7</accession>
<dbReference type="InterPro" id="IPR036590">
    <property type="entry name" value="SRAP-like"/>
</dbReference>
<keyword evidence="4 8" id="KW-0378">Hydrolase</keyword>
<keyword evidence="2 8" id="KW-0645">Protease</keyword>
<evidence type="ECO:0000313" key="10">
    <source>
        <dbReference type="Proteomes" id="UP000199545"/>
    </source>
</evidence>
<dbReference type="GO" id="GO:0016829">
    <property type="term" value="F:lyase activity"/>
    <property type="evidence" value="ECO:0007669"/>
    <property type="project" value="UniProtKB-KW"/>
</dbReference>
<sequence>MCGRFTLFAEQDKLERRFQIHLDKIEPRYNIAPTQDILAITYSEEERIAQFFRWGLVPSWSKSISNKYRMINARAETLDEKPSFRRLLQRKRCLIPASGFYEWKMQENGKKQPYFIKLKNVEPFAFAGLWDVWQKDGQFIHSCTIITTQPNELMNSIHNRMPVILTLGNENIWLDPDITDSEFLKSLLVPFDSNQMEAYPVSSDVNSPRNDFSDLIRKKI</sequence>
<dbReference type="GO" id="GO:0006508">
    <property type="term" value="P:proteolysis"/>
    <property type="evidence" value="ECO:0007669"/>
    <property type="project" value="UniProtKB-KW"/>
</dbReference>
<evidence type="ECO:0000256" key="1">
    <source>
        <dbReference type="ARBA" id="ARBA00008136"/>
    </source>
</evidence>
<dbReference type="PANTHER" id="PTHR13604:SF0">
    <property type="entry name" value="ABASIC SITE PROCESSING PROTEIN HMCES"/>
    <property type="match status" value="1"/>
</dbReference>
<name>A0A1I3VDH7_9BACL</name>
<dbReference type="EMBL" id="FORR01000043">
    <property type="protein sequence ID" value="SFJ93043.1"/>
    <property type="molecule type" value="Genomic_DNA"/>
</dbReference>
<evidence type="ECO:0000256" key="6">
    <source>
        <dbReference type="ARBA" id="ARBA00023125"/>
    </source>
</evidence>
<proteinExistence type="inferred from homology"/>
<dbReference type="GO" id="GO:0003697">
    <property type="term" value="F:single-stranded DNA binding"/>
    <property type="evidence" value="ECO:0007669"/>
    <property type="project" value="InterPro"/>
</dbReference>
<organism evidence="9 10">
    <name type="scientific">Thermoflavimicrobium dichotomicum</name>
    <dbReference type="NCBI Taxonomy" id="46223"/>
    <lineage>
        <taxon>Bacteria</taxon>
        <taxon>Bacillati</taxon>
        <taxon>Bacillota</taxon>
        <taxon>Bacilli</taxon>
        <taxon>Bacillales</taxon>
        <taxon>Thermoactinomycetaceae</taxon>
        <taxon>Thermoflavimicrobium</taxon>
    </lineage>
</organism>
<dbReference type="PANTHER" id="PTHR13604">
    <property type="entry name" value="DC12-RELATED"/>
    <property type="match status" value="1"/>
</dbReference>
<evidence type="ECO:0000256" key="7">
    <source>
        <dbReference type="ARBA" id="ARBA00023239"/>
    </source>
</evidence>
<dbReference type="GO" id="GO:0008233">
    <property type="term" value="F:peptidase activity"/>
    <property type="evidence" value="ECO:0007669"/>
    <property type="project" value="UniProtKB-KW"/>
</dbReference>
<dbReference type="InterPro" id="IPR003738">
    <property type="entry name" value="SRAP"/>
</dbReference>
<keyword evidence="7" id="KW-0456">Lyase</keyword>
<keyword evidence="10" id="KW-1185">Reference proteome</keyword>
<evidence type="ECO:0000256" key="3">
    <source>
        <dbReference type="ARBA" id="ARBA00022763"/>
    </source>
</evidence>
<keyword evidence="5" id="KW-0190">Covalent protein-DNA linkage</keyword>
<gene>
    <name evidence="9" type="ORF">SAMN05421852_1437</name>
</gene>
<evidence type="ECO:0000256" key="8">
    <source>
        <dbReference type="RuleBase" id="RU364100"/>
    </source>
</evidence>
<evidence type="ECO:0000256" key="2">
    <source>
        <dbReference type="ARBA" id="ARBA00022670"/>
    </source>
</evidence>
<dbReference type="SUPFAM" id="SSF143081">
    <property type="entry name" value="BB1717-like"/>
    <property type="match status" value="1"/>
</dbReference>
<evidence type="ECO:0000313" key="9">
    <source>
        <dbReference type="EMBL" id="SFJ93043.1"/>
    </source>
</evidence>
<dbReference type="STRING" id="46223.SAMN05421852_1437"/>
<keyword evidence="3" id="KW-0227">DNA damage</keyword>
<comment type="similarity">
    <text evidence="1 8">Belongs to the SOS response-associated peptidase family.</text>
</comment>
<dbReference type="GO" id="GO:0106300">
    <property type="term" value="P:protein-DNA covalent cross-linking repair"/>
    <property type="evidence" value="ECO:0007669"/>
    <property type="project" value="InterPro"/>
</dbReference>
<protein>
    <recommendedName>
        <fullName evidence="8">Abasic site processing protein</fullName>
        <ecNumber evidence="8">3.4.-.-</ecNumber>
    </recommendedName>
</protein>
<dbReference type="EC" id="3.4.-.-" evidence="8"/>
<evidence type="ECO:0000256" key="5">
    <source>
        <dbReference type="ARBA" id="ARBA00023124"/>
    </source>
</evidence>
<dbReference type="OrthoDB" id="9782620at2"/>
<dbReference type="AlphaFoldDB" id="A0A1I3VDH7"/>